<evidence type="ECO:0000256" key="2">
    <source>
        <dbReference type="ARBA" id="ARBA00004824"/>
    </source>
</evidence>
<dbReference type="PANTHER" id="PTHR42743">
    <property type="entry name" value="AMINO-ACID AMINOTRANSFERASE"/>
    <property type="match status" value="1"/>
</dbReference>
<sequence>MLSWLNGALVADPRLDPADRGFTLGDGLFETIRLAGGRPCHLARHLARLAAGCHVLDLPLPYDGATLAAAMAGLARAQDLDAGVLRLTLSRGPGPRGLLPPATPHPTLLLTLAPPAPPPGPARLVIATVTRRNEHSPLARIKSLNYLDNLLARQEAARRGADDALLLNGQGRAADSAIATLLVRLDGRIVTPPVADGALPGIARALALEAGLVEEAPLTPADLARADAAVLANSLGVRAVVSLDDRPLAPCDALVRALATRLLTEPA</sequence>
<evidence type="ECO:0000256" key="11">
    <source>
        <dbReference type="ARBA" id="ARBA00049229"/>
    </source>
</evidence>
<comment type="catalytic activity">
    <reaction evidence="10">
        <text>L-isoleucine + 2-oxoglutarate = (S)-3-methyl-2-oxopentanoate + L-glutamate</text>
        <dbReference type="Rhea" id="RHEA:24801"/>
        <dbReference type="ChEBI" id="CHEBI:16810"/>
        <dbReference type="ChEBI" id="CHEBI:29985"/>
        <dbReference type="ChEBI" id="CHEBI:35146"/>
        <dbReference type="ChEBI" id="CHEBI:58045"/>
        <dbReference type="EC" id="2.6.1.42"/>
    </reaction>
</comment>
<dbReference type="InterPro" id="IPR036038">
    <property type="entry name" value="Aminotransferase-like"/>
</dbReference>
<comment type="catalytic activity">
    <reaction evidence="9">
        <text>L-valine + 2-oxoglutarate = 3-methyl-2-oxobutanoate + L-glutamate</text>
        <dbReference type="Rhea" id="RHEA:24813"/>
        <dbReference type="ChEBI" id="CHEBI:11851"/>
        <dbReference type="ChEBI" id="CHEBI:16810"/>
        <dbReference type="ChEBI" id="CHEBI:29985"/>
        <dbReference type="ChEBI" id="CHEBI:57762"/>
        <dbReference type="EC" id="2.6.1.42"/>
    </reaction>
</comment>
<dbReference type="RefSeq" id="WP_377316028.1">
    <property type="nucleotide sequence ID" value="NZ_JBHUIY010000017.1"/>
</dbReference>
<gene>
    <name evidence="12" type="ORF">ACFSNB_09915</name>
</gene>
<dbReference type="InterPro" id="IPR001544">
    <property type="entry name" value="Aminotrans_IV"/>
</dbReference>
<evidence type="ECO:0000256" key="4">
    <source>
        <dbReference type="ARBA" id="ARBA00005072"/>
    </source>
</evidence>
<keyword evidence="12" id="KW-0808">Transferase</keyword>
<evidence type="ECO:0000256" key="9">
    <source>
        <dbReference type="ARBA" id="ARBA00048212"/>
    </source>
</evidence>
<organism evidence="12 13">
    <name type="scientific">Phaeospirillum tilakii</name>
    <dbReference type="NCBI Taxonomy" id="741673"/>
    <lineage>
        <taxon>Bacteria</taxon>
        <taxon>Pseudomonadati</taxon>
        <taxon>Pseudomonadota</taxon>
        <taxon>Alphaproteobacteria</taxon>
        <taxon>Rhodospirillales</taxon>
        <taxon>Rhodospirillaceae</taxon>
        <taxon>Phaeospirillum</taxon>
    </lineage>
</organism>
<proteinExistence type="inferred from homology"/>
<dbReference type="Gene3D" id="3.30.470.10">
    <property type="match status" value="1"/>
</dbReference>
<keyword evidence="13" id="KW-1185">Reference proteome</keyword>
<dbReference type="Pfam" id="PF01063">
    <property type="entry name" value="Aminotran_4"/>
    <property type="match status" value="1"/>
</dbReference>
<dbReference type="GO" id="GO:0008483">
    <property type="term" value="F:transaminase activity"/>
    <property type="evidence" value="ECO:0007669"/>
    <property type="project" value="UniProtKB-KW"/>
</dbReference>
<comment type="catalytic activity">
    <reaction evidence="11">
        <text>L-leucine + 2-oxoglutarate = 4-methyl-2-oxopentanoate + L-glutamate</text>
        <dbReference type="Rhea" id="RHEA:18321"/>
        <dbReference type="ChEBI" id="CHEBI:16810"/>
        <dbReference type="ChEBI" id="CHEBI:17865"/>
        <dbReference type="ChEBI" id="CHEBI:29985"/>
        <dbReference type="ChEBI" id="CHEBI:57427"/>
        <dbReference type="EC" id="2.6.1.42"/>
    </reaction>
</comment>
<evidence type="ECO:0000256" key="6">
    <source>
        <dbReference type="ARBA" id="ARBA00013053"/>
    </source>
</evidence>
<evidence type="ECO:0000256" key="5">
    <source>
        <dbReference type="ARBA" id="ARBA00009320"/>
    </source>
</evidence>
<keyword evidence="12" id="KW-0032">Aminotransferase</keyword>
<comment type="similarity">
    <text evidence="5">Belongs to the class-IV pyridoxal-phosphate-dependent aminotransferase family.</text>
</comment>
<evidence type="ECO:0000256" key="3">
    <source>
        <dbReference type="ARBA" id="ARBA00004931"/>
    </source>
</evidence>
<dbReference type="EMBL" id="JBHUIY010000017">
    <property type="protein sequence ID" value="MFD2234122.1"/>
    <property type="molecule type" value="Genomic_DNA"/>
</dbReference>
<dbReference type="PANTHER" id="PTHR42743:SF11">
    <property type="entry name" value="AMINODEOXYCHORISMATE LYASE"/>
    <property type="match status" value="1"/>
</dbReference>
<dbReference type="InterPro" id="IPR050571">
    <property type="entry name" value="Class-IV_PLP-Dep_Aminotrnsfr"/>
</dbReference>
<dbReference type="InterPro" id="IPR043132">
    <property type="entry name" value="BCAT-like_C"/>
</dbReference>
<comment type="function">
    <text evidence="1">Acts on leucine, isoleucine and valine.</text>
</comment>
<dbReference type="Gene3D" id="3.20.10.10">
    <property type="entry name" value="D-amino Acid Aminotransferase, subunit A, domain 2"/>
    <property type="match status" value="1"/>
</dbReference>
<evidence type="ECO:0000256" key="7">
    <source>
        <dbReference type="ARBA" id="ARBA00014472"/>
    </source>
</evidence>
<keyword evidence="8" id="KW-0100">Branched-chain amino acid biosynthesis</keyword>
<comment type="pathway">
    <text evidence="4">Amino-acid biosynthesis; L-leucine biosynthesis; L-leucine from 3-methyl-2-oxobutanoate: step 4/4.</text>
</comment>
<dbReference type="InterPro" id="IPR043131">
    <property type="entry name" value="BCAT-like_N"/>
</dbReference>
<evidence type="ECO:0000313" key="13">
    <source>
        <dbReference type="Proteomes" id="UP001597296"/>
    </source>
</evidence>
<evidence type="ECO:0000313" key="12">
    <source>
        <dbReference type="EMBL" id="MFD2234122.1"/>
    </source>
</evidence>
<evidence type="ECO:0000256" key="10">
    <source>
        <dbReference type="ARBA" id="ARBA00048798"/>
    </source>
</evidence>
<accession>A0ABW5CDP8</accession>
<keyword evidence="8" id="KW-0028">Amino-acid biosynthesis</keyword>
<dbReference type="Proteomes" id="UP001597296">
    <property type="component" value="Unassembled WGS sequence"/>
</dbReference>
<protein>
    <recommendedName>
        <fullName evidence="7">Probable branched-chain-amino-acid aminotransferase</fullName>
        <ecNumber evidence="6">2.6.1.42</ecNumber>
    </recommendedName>
</protein>
<dbReference type="EC" id="2.6.1.42" evidence="6"/>
<reference evidence="13" key="1">
    <citation type="journal article" date="2019" name="Int. J. Syst. Evol. Microbiol.">
        <title>The Global Catalogue of Microorganisms (GCM) 10K type strain sequencing project: providing services to taxonomists for standard genome sequencing and annotation.</title>
        <authorList>
            <consortium name="The Broad Institute Genomics Platform"/>
            <consortium name="The Broad Institute Genome Sequencing Center for Infectious Disease"/>
            <person name="Wu L."/>
            <person name="Ma J."/>
        </authorList>
    </citation>
    <scope>NUCLEOTIDE SEQUENCE [LARGE SCALE GENOMIC DNA]</scope>
    <source>
        <strain evidence="13">KCTC 15012</strain>
    </source>
</reference>
<comment type="caution">
    <text evidence="12">The sequence shown here is derived from an EMBL/GenBank/DDBJ whole genome shotgun (WGS) entry which is preliminary data.</text>
</comment>
<dbReference type="SUPFAM" id="SSF56752">
    <property type="entry name" value="D-aminoacid aminotransferase-like PLP-dependent enzymes"/>
    <property type="match status" value="1"/>
</dbReference>
<comment type="pathway">
    <text evidence="2">Amino-acid biosynthesis; L-isoleucine biosynthesis; L-isoleucine from 2-oxobutanoate: step 4/4.</text>
</comment>
<evidence type="ECO:0000256" key="1">
    <source>
        <dbReference type="ARBA" id="ARBA00003109"/>
    </source>
</evidence>
<comment type="pathway">
    <text evidence="3">Amino-acid biosynthesis; L-valine biosynthesis; L-valine from pyruvate: step 4/4.</text>
</comment>
<name>A0ABW5CDP8_9PROT</name>
<evidence type="ECO:0000256" key="8">
    <source>
        <dbReference type="ARBA" id="ARBA00023304"/>
    </source>
</evidence>